<reference evidence="2" key="1">
    <citation type="submission" date="2021-02" db="EMBL/GenBank/DDBJ databases">
        <title>Taxonomy, biology and ecology of Rhodococcus bacteria occurring in California pistachio and other woody hosts as revealed by genome sequence analyses.</title>
        <authorList>
            <person name="Riely B."/>
            <person name="Gai Y."/>
        </authorList>
    </citation>
    <scope>NUCLEOTIDE SEQUENCE</scope>
    <source>
        <strain evidence="2">BP-295</strain>
    </source>
</reference>
<proteinExistence type="predicted"/>
<dbReference type="Proteomes" id="UP001195196">
    <property type="component" value="Unassembled WGS sequence"/>
</dbReference>
<dbReference type="NCBIfam" id="TIGR01764">
    <property type="entry name" value="excise"/>
    <property type="match status" value="1"/>
</dbReference>
<evidence type="ECO:0000259" key="1">
    <source>
        <dbReference type="Pfam" id="PF12728"/>
    </source>
</evidence>
<accession>A0AAW4GBI6</accession>
<evidence type="ECO:0000313" key="2">
    <source>
        <dbReference type="EMBL" id="MBM7280320.1"/>
    </source>
</evidence>
<feature type="domain" description="Helix-turn-helix" evidence="1">
    <location>
        <begin position="5"/>
        <end position="55"/>
    </location>
</feature>
<dbReference type="InterPro" id="IPR010093">
    <property type="entry name" value="SinI_DNA-bd"/>
</dbReference>
<dbReference type="GO" id="GO:0003677">
    <property type="term" value="F:DNA binding"/>
    <property type="evidence" value="ECO:0007669"/>
    <property type="project" value="InterPro"/>
</dbReference>
<sequence length="58" mass="6650">MTKVLLTVAEAAEMLSVSESTIRKLHRDREIAFTEISKKCVRVHIDEVQAFAKSRKTF</sequence>
<dbReference type="InterPro" id="IPR009061">
    <property type="entry name" value="DNA-bd_dom_put_sf"/>
</dbReference>
<name>A0AAW4GBI6_GORRU</name>
<dbReference type="RefSeq" id="WP_182371959.1">
    <property type="nucleotide sequence ID" value="NZ_JAFFGU010000019.1"/>
</dbReference>
<organism evidence="2 3">
    <name type="scientific">Gordonia rubripertincta</name>
    <name type="common">Rhodococcus corallinus</name>
    <dbReference type="NCBI Taxonomy" id="36822"/>
    <lineage>
        <taxon>Bacteria</taxon>
        <taxon>Bacillati</taxon>
        <taxon>Actinomycetota</taxon>
        <taxon>Actinomycetes</taxon>
        <taxon>Mycobacteriales</taxon>
        <taxon>Gordoniaceae</taxon>
        <taxon>Gordonia</taxon>
    </lineage>
</organism>
<evidence type="ECO:0000313" key="3">
    <source>
        <dbReference type="Proteomes" id="UP001195196"/>
    </source>
</evidence>
<comment type="caution">
    <text evidence="2">The sequence shown here is derived from an EMBL/GenBank/DDBJ whole genome shotgun (WGS) entry which is preliminary data.</text>
</comment>
<dbReference type="SUPFAM" id="SSF46955">
    <property type="entry name" value="Putative DNA-binding domain"/>
    <property type="match status" value="1"/>
</dbReference>
<dbReference type="AlphaFoldDB" id="A0AAW4GBI6"/>
<dbReference type="InterPro" id="IPR041657">
    <property type="entry name" value="HTH_17"/>
</dbReference>
<dbReference type="EMBL" id="JAFFGU010000019">
    <property type="protein sequence ID" value="MBM7280320.1"/>
    <property type="molecule type" value="Genomic_DNA"/>
</dbReference>
<dbReference type="Pfam" id="PF12728">
    <property type="entry name" value="HTH_17"/>
    <property type="match status" value="1"/>
</dbReference>
<protein>
    <submittedName>
        <fullName evidence="2">Helix-turn-helix domain-containing protein</fullName>
    </submittedName>
</protein>
<gene>
    <name evidence="2" type="ORF">JTZ10_21485</name>
</gene>